<dbReference type="InterPro" id="IPR029056">
    <property type="entry name" value="Ribokinase-like"/>
</dbReference>
<dbReference type="Gene3D" id="3.40.1190.20">
    <property type="match status" value="1"/>
</dbReference>
<name>A0A914RGK2_PAREQ</name>
<proteinExistence type="predicted"/>
<protein>
    <submittedName>
        <fullName evidence="2">ATP-dependent NAD(P)H-hydrate dehydratase</fullName>
    </submittedName>
</protein>
<evidence type="ECO:0000313" key="2">
    <source>
        <dbReference type="WBParaSite" id="PEQ_0000562301-mRNA-1"/>
    </source>
</evidence>
<reference evidence="2" key="1">
    <citation type="submission" date="2022-11" db="UniProtKB">
        <authorList>
            <consortium name="WormBaseParasite"/>
        </authorList>
    </citation>
    <scope>IDENTIFICATION</scope>
</reference>
<dbReference type="Proteomes" id="UP000887564">
    <property type="component" value="Unplaced"/>
</dbReference>
<dbReference type="WBParaSite" id="PEQ_0000562301-mRNA-1">
    <property type="protein sequence ID" value="PEQ_0000562301-mRNA-1"/>
    <property type="gene ID" value="PEQ_0000562301"/>
</dbReference>
<organism evidence="1 2">
    <name type="scientific">Parascaris equorum</name>
    <name type="common">Equine roundworm</name>
    <dbReference type="NCBI Taxonomy" id="6256"/>
    <lineage>
        <taxon>Eukaryota</taxon>
        <taxon>Metazoa</taxon>
        <taxon>Ecdysozoa</taxon>
        <taxon>Nematoda</taxon>
        <taxon>Chromadorea</taxon>
        <taxon>Rhabditida</taxon>
        <taxon>Spirurina</taxon>
        <taxon>Ascaridomorpha</taxon>
        <taxon>Ascaridoidea</taxon>
        <taxon>Ascarididae</taxon>
        <taxon>Parascaris</taxon>
    </lineage>
</organism>
<dbReference type="AlphaFoldDB" id="A0A914RGK2"/>
<keyword evidence="1" id="KW-1185">Reference proteome</keyword>
<evidence type="ECO:0000313" key="1">
    <source>
        <dbReference type="Proteomes" id="UP000887564"/>
    </source>
</evidence>
<accession>A0A914RGK2</accession>
<sequence length="87" mass="9202">MSLSSKLLPGECGRIGVVGGSSLYTGAPYFAAITSLKVVSAEVKGILQGGQRRPALLRRKDEGKSMMVPIFGVSFAGTRLRMKNGED</sequence>